<comment type="similarity">
    <text evidence="1">Belongs to the thioredoxin family. DsbA subfamily.</text>
</comment>
<keyword evidence="6" id="KW-1133">Transmembrane helix</keyword>
<dbReference type="AlphaFoldDB" id="A0A2H0DZA6"/>
<dbReference type="InterPro" id="IPR013766">
    <property type="entry name" value="Thioredoxin_domain"/>
</dbReference>
<dbReference type="PROSITE" id="PS51352">
    <property type="entry name" value="THIOREDOXIN_2"/>
    <property type="match status" value="1"/>
</dbReference>
<keyword evidence="6" id="KW-0812">Transmembrane</keyword>
<comment type="caution">
    <text evidence="8">The sequence shown here is derived from an EMBL/GenBank/DDBJ whole genome shotgun (WGS) entry which is preliminary data.</text>
</comment>
<protein>
    <recommendedName>
        <fullName evidence="7">Thioredoxin domain-containing protein</fullName>
    </recommendedName>
</protein>
<keyword evidence="3" id="KW-0560">Oxidoreductase</keyword>
<dbReference type="InterPro" id="IPR036249">
    <property type="entry name" value="Thioredoxin-like_sf"/>
</dbReference>
<proteinExistence type="inferred from homology"/>
<evidence type="ECO:0000256" key="4">
    <source>
        <dbReference type="ARBA" id="ARBA00023157"/>
    </source>
</evidence>
<evidence type="ECO:0000256" key="1">
    <source>
        <dbReference type="ARBA" id="ARBA00005791"/>
    </source>
</evidence>
<evidence type="ECO:0000256" key="5">
    <source>
        <dbReference type="ARBA" id="ARBA00023284"/>
    </source>
</evidence>
<dbReference type="Proteomes" id="UP000231143">
    <property type="component" value="Unassembled WGS sequence"/>
</dbReference>
<feature type="domain" description="Thioredoxin" evidence="7">
    <location>
        <begin position="65"/>
        <end position="280"/>
    </location>
</feature>
<gene>
    <name evidence="8" type="ORF">COW81_01485</name>
</gene>
<dbReference type="GO" id="GO:0016491">
    <property type="term" value="F:oxidoreductase activity"/>
    <property type="evidence" value="ECO:0007669"/>
    <property type="project" value="UniProtKB-KW"/>
</dbReference>
<feature type="transmembrane region" description="Helical" evidence="6">
    <location>
        <begin position="28"/>
        <end position="48"/>
    </location>
</feature>
<evidence type="ECO:0000313" key="9">
    <source>
        <dbReference type="Proteomes" id="UP000231143"/>
    </source>
</evidence>
<evidence type="ECO:0000256" key="2">
    <source>
        <dbReference type="ARBA" id="ARBA00022729"/>
    </source>
</evidence>
<evidence type="ECO:0000259" key="7">
    <source>
        <dbReference type="PROSITE" id="PS51352"/>
    </source>
</evidence>
<evidence type="ECO:0000256" key="3">
    <source>
        <dbReference type="ARBA" id="ARBA00023002"/>
    </source>
</evidence>
<keyword evidence="4" id="KW-1015">Disulfide bond</keyword>
<dbReference type="CDD" id="cd02972">
    <property type="entry name" value="DsbA_family"/>
    <property type="match status" value="1"/>
</dbReference>
<dbReference type="Gene3D" id="3.40.30.10">
    <property type="entry name" value="Glutaredoxin"/>
    <property type="match status" value="1"/>
</dbReference>
<dbReference type="EMBL" id="PCTT01000018">
    <property type="protein sequence ID" value="PIP87208.1"/>
    <property type="molecule type" value="Genomic_DNA"/>
</dbReference>
<organism evidence="8 9">
    <name type="scientific">Candidatus Campbellbacteria bacterium CG22_combo_CG10-13_8_21_14_all_36_13</name>
    <dbReference type="NCBI Taxonomy" id="1974529"/>
    <lineage>
        <taxon>Bacteria</taxon>
        <taxon>Candidatus Campbelliibacteriota</taxon>
    </lineage>
</organism>
<keyword evidence="2" id="KW-0732">Signal</keyword>
<keyword evidence="5" id="KW-0676">Redox-active center</keyword>
<evidence type="ECO:0000256" key="6">
    <source>
        <dbReference type="SAM" id="Phobius"/>
    </source>
</evidence>
<evidence type="ECO:0000313" key="8">
    <source>
        <dbReference type="EMBL" id="PIP87208.1"/>
    </source>
</evidence>
<keyword evidence="6" id="KW-0472">Membrane</keyword>
<accession>A0A2H0DZA6</accession>
<name>A0A2H0DZA6_9BACT</name>
<dbReference type="Pfam" id="PF13462">
    <property type="entry name" value="Thioredoxin_4"/>
    <property type="match status" value="1"/>
</dbReference>
<dbReference type="PANTHER" id="PTHR13887">
    <property type="entry name" value="GLUTATHIONE S-TRANSFERASE KAPPA"/>
    <property type="match status" value="1"/>
</dbReference>
<sequence>MYMVVLHSINRNQILAINTMEGSKNNTMVLAGSIILAGLLIAVGVFVANRDLPEDTVKEDGGDTSTVALLLPAVTEKDHIIGSIDASIVLVEYSDTECPFCKNFHDVLNEIMVDYKDGNELAWVYRHFPLASLHPKAATEAHATECAYELGGESAFWAYINRLYEVTPSNNGLDLNELPKIAEYVGLDVDAFNQCQKDGKYKTAIQESYQGAIKAGGNGTPFNIFVLKEKMNDSVMKAMKDLQSQFRPGSLLISDDGKRVAISGGLPKEGVVSFVDIFLGKNPVADESTPTE</sequence>
<dbReference type="PANTHER" id="PTHR13887:SF14">
    <property type="entry name" value="DISULFIDE BOND FORMATION PROTEIN D"/>
    <property type="match status" value="1"/>
</dbReference>
<reference evidence="8 9" key="1">
    <citation type="submission" date="2017-09" db="EMBL/GenBank/DDBJ databases">
        <title>Depth-based differentiation of microbial function through sediment-hosted aquifers and enrichment of novel symbionts in the deep terrestrial subsurface.</title>
        <authorList>
            <person name="Probst A.J."/>
            <person name="Ladd B."/>
            <person name="Jarett J.K."/>
            <person name="Geller-Mcgrath D.E."/>
            <person name="Sieber C.M."/>
            <person name="Emerson J.B."/>
            <person name="Anantharaman K."/>
            <person name="Thomas B.C."/>
            <person name="Malmstrom R."/>
            <person name="Stieglmeier M."/>
            <person name="Klingl A."/>
            <person name="Woyke T."/>
            <person name="Ryan C.M."/>
            <person name="Banfield J.F."/>
        </authorList>
    </citation>
    <scope>NUCLEOTIDE SEQUENCE [LARGE SCALE GENOMIC DNA]</scope>
    <source>
        <strain evidence="8">CG22_combo_CG10-13_8_21_14_all_36_13</strain>
    </source>
</reference>
<dbReference type="InterPro" id="IPR012336">
    <property type="entry name" value="Thioredoxin-like_fold"/>
</dbReference>
<dbReference type="SUPFAM" id="SSF52833">
    <property type="entry name" value="Thioredoxin-like"/>
    <property type="match status" value="1"/>
</dbReference>